<sequence length="408" mass="43420">MRVLLSTCGSRGDVEPLVALAVRLRDLGAEVRMCAPPPAAERLEEVGVVHVPVGAKQRVMLQEGMPPPSPEDERRFAAEAIDMQFDNVPAAAEGSDVVVVTGEMAAAVSVRSVAEKLGIPYHYAAYSPVYLPSSHFAPPLDERTTPGVTDNRVLWEQRHERFYERFAGPLNRRRASAGLAPLENLFDYGYTDQPWLATDPVLAPLQPGLDAVQTGSWILPDERPLPAAVEAFLAAGAPPVYVGFGSSTALGTAELATSAIKAIRAKGRRVILSRGWAELALPDEGPDCLAVEEVNLQVLFGRVAAVIHGGSAGTAHIAARAGVPQIIVARHTDQPYYADRVAELGIGAAHHEPAPSFDDLPSSLTAVLSPETKARAVEVAGMISEDGAVVTAERLLDAVRRRKPAVSV</sequence>
<evidence type="ECO:0000313" key="8">
    <source>
        <dbReference type="EMBL" id="ONF72080.1"/>
    </source>
</evidence>
<dbReference type="OrthoDB" id="3253247at2"/>
<dbReference type="GO" id="GO:0005975">
    <property type="term" value="P:carbohydrate metabolic process"/>
    <property type="evidence" value="ECO:0007669"/>
    <property type="project" value="InterPro"/>
</dbReference>
<dbReference type="Pfam" id="PF03033">
    <property type="entry name" value="Glyco_transf_28"/>
    <property type="match status" value="1"/>
</dbReference>
<dbReference type="PANTHER" id="PTHR48050">
    <property type="entry name" value="STEROL 3-BETA-GLUCOSYLTRANSFERASE"/>
    <property type="match status" value="1"/>
</dbReference>
<evidence type="ECO:0000259" key="7">
    <source>
        <dbReference type="Pfam" id="PF06722"/>
    </source>
</evidence>
<feature type="domain" description="Glycosyltransferase family 28 N-terminal" evidence="6">
    <location>
        <begin position="3"/>
        <end position="131"/>
    </location>
</feature>
<dbReference type="Proteomes" id="UP000076660">
    <property type="component" value="Unassembled WGS sequence"/>
</dbReference>
<feature type="domain" description="Erythromycin biosynthesis protein CIII-like C-terminal" evidence="7">
    <location>
        <begin position="289"/>
        <end position="379"/>
    </location>
</feature>
<dbReference type="PANTHER" id="PTHR48050:SF13">
    <property type="entry name" value="STEROL 3-BETA-GLUCOSYLTRANSFERASE UGT80A2"/>
    <property type="match status" value="1"/>
</dbReference>
<evidence type="ECO:0000256" key="1">
    <source>
        <dbReference type="ARBA" id="ARBA00004660"/>
    </source>
</evidence>
<dbReference type="InterPro" id="IPR010610">
    <property type="entry name" value="EryCIII-like_C"/>
</dbReference>
<reference evidence="8 9" key="1">
    <citation type="submission" date="2016-12" db="EMBL/GenBank/DDBJ databases">
        <title>Amycolatopsis keratiniphila subsp. keratiniphila genome sequencing and assembly.</title>
        <authorList>
            <person name="Mayilraj S."/>
            <person name="Kaur N."/>
        </authorList>
    </citation>
    <scope>NUCLEOTIDE SEQUENCE [LARGE SCALE GENOMIC DNA]</scope>
    <source>
        <strain evidence="8 9">DSM 44409</strain>
    </source>
</reference>
<evidence type="ECO:0000259" key="6">
    <source>
        <dbReference type="Pfam" id="PF03033"/>
    </source>
</evidence>
<comment type="caution">
    <text evidence="8">The sequence shown here is derived from an EMBL/GenBank/DDBJ whole genome shotgun (WGS) entry which is preliminary data.</text>
</comment>
<dbReference type="UniPathway" id="UPA00162"/>
<evidence type="ECO:0000256" key="3">
    <source>
        <dbReference type="ARBA" id="ARBA00022676"/>
    </source>
</evidence>
<dbReference type="CDD" id="cd03784">
    <property type="entry name" value="GT1_Gtf-like"/>
    <property type="match status" value="1"/>
</dbReference>
<dbReference type="FunFam" id="3.40.50.2000:FF:000009">
    <property type="entry name" value="Sterol 3-beta-glucosyltransferase UGT80A2"/>
    <property type="match status" value="1"/>
</dbReference>
<gene>
    <name evidence="8" type="ORF">AVR91_0211035</name>
</gene>
<dbReference type="InterPro" id="IPR004276">
    <property type="entry name" value="GlycoTrans_28_N"/>
</dbReference>
<evidence type="ECO:0000256" key="4">
    <source>
        <dbReference type="ARBA" id="ARBA00022679"/>
    </source>
</evidence>
<comment type="pathway">
    <text evidence="1">Antibiotic biosynthesis; vancomycin biosynthesis.</text>
</comment>
<evidence type="ECO:0000256" key="2">
    <source>
        <dbReference type="ARBA" id="ARBA00006962"/>
    </source>
</evidence>
<dbReference type="GO" id="GO:0016758">
    <property type="term" value="F:hexosyltransferase activity"/>
    <property type="evidence" value="ECO:0007669"/>
    <property type="project" value="InterPro"/>
</dbReference>
<dbReference type="GO" id="GO:0008194">
    <property type="term" value="F:UDP-glycosyltransferase activity"/>
    <property type="evidence" value="ECO:0007669"/>
    <property type="project" value="InterPro"/>
</dbReference>
<dbReference type="FunFam" id="3.40.50.2000:FF:000292">
    <property type="entry name" value="Glycosyltransferase GtfE"/>
    <property type="match status" value="1"/>
</dbReference>
<dbReference type="InterPro" id="IPR002213">
    <property type="entry name" value="UDP_glucos_trans"/>
</dbReference>
<dbReference type="AlphaFoldDB" id="A0A1W2LYT8"/>
<dbReference type="EMBL" id="LQMT02000011">
    <property type="protein sequence ID" value="ONF72080.1"/>
    <property type="molecule type" value="Genomic_DNA"/>
</dbReference>
<dbReference type="SUPFAM" id="SSF53756">
    <property type="entry name" value="UDP-Glycosyltransferase/glycogen phosphorylase"/>
    <property type="match status" value="1"/>
</dbReference>
<protein>
    <submittedName>
        <fullName evidence="8">Glycosyl transferase</fullName>
    </submittedName>
</protein>
<dbReference type="Pfam" id="PF06722">
    <property type="entry name" value="EryCIII-like_C"/>
    <property type="match status" value="1"/>
</dbReference>
<organism evidence="8 9">
    <name type="scientific">Amycolatopsis keratiniphila subsp. keratiniphila</name>
    <dbReference type="NCBI Taxonomy" id="227715"/>
    <lineage>
        <taxon>Bacteria</taxon>
        <taxon>Bacillati</taxon>
        <taxon>Actinomycetota</taxon>
        <taxon>Actinomycetes</taxon>
        <taxon>Pseudonocardiales</taxon>
        <taxon>Pseudonocardiaceae</taxon>
        <taxon>Amycolatopsis</taxon>
        <taxon>Amycolatopsis japonica group</taxon>
    </lineage>
</organism>
<evidence type="ECO:0000313" key="9">
    <source>
        <dbReference type="Proteomes" id="UP000076660"/>
    </source>
</evidence>
<keyword evidence="5" id="KW-0045">Antibiotic biosynthesis</keyword>
<accession>A0A1W2LYT8</accession>
<keyword evidence="4 8" id="KW-0808">Transferase</keyword>
<evidence type="ECO:0000256" key="5">
    <source>
        <dbReference type="ARBA" id="ARBA00023194"/>
    </source>
</evidence>
<keyword evidence="3" id="KW-0328">Glycosyltransferase</keyword>
<dbReference type="InterPro" id="IPR050426">
    <property type="entry name" value="Glycosyltransferase_28"/>
</dbReference>
<proteinExistence type="inferred from homology"/>
<dbReference type="Gene3D" id="3.40.50.2000">
    <property type="entry name" value="Glycogen Phosphorylase B"/>
    <property type="match status" value="2"/>
</dbReference>
<comment type="similarity">
    <text evidence="2">Belongs to the glycosyltransferase 28 family.</text>
</comment>
<name>A0A1W2LYT8_9PSEU</name>
<dbReference type="RefSeq" id="WP_063275794.1">
    <property type="nucleotide sequence ID" value="NZ_LQMT02000011.1"/>
</dbReference>
<dbReference type="GO" id="GO:0033072">
    <property type="term" value="P:vancomycin biosynthetic process"/>
    <property type="evidence" value="ECO:0007669"/>
    <property type="project" value="UniProtKB-UniPathway"/>
</dbReference>